<evidence type="ECO:0000256" key="1">
    <source>
        <dbReference type="SAM" id="Phobius"/>
    </source>
</evidence>
<dbReference type="AlphaFoldDB" id="A0A6C0AG84"/>
<dbReference type="EMBL" id="MN740596">
    <property type="protein sequence ID" value="QHS78351.1"/>
    <property type="molecule type" value="Genomic_DNA"/>
</dbReference>
<feature type="transmembrane region" description="Helical" evidence="1">
    <location>
        <begin position="6"/>
        <end position="29"/>
    </location>
</feature>
<organism evidence="2">
    <name type="scientific">viral metagenome</name>
    <dbReference type="NCBI Taxonomy" id="1070528"/>
    <lineage>
        <taxon>unclassified sequences</taxon>
        <taxon>metagenomes</taxon>
        <taxon>organismal metagenomes</taxon>
    </lineage>
</organism>
<evidence type="ECO:0000313" key="2">
    <source>
        <dbReference type="EMBL" id="QHS78351.1"/>
    </source>
</evidence>
<sequence>MKDKIIIILSLIFFLPFFVFPIITVLYGIKKNEFTCSSGYNYSWCNKYISSNITIIGFTQDNNVIGNYKIKYGNYYNTITCNINGLNNKDFFINSSFIGFYEKNNVKECVTKKKR</sequence>
<keyword evidence="1" id="KW-1133">Transmembrane helix</keyword>
<keyword evidence="1" id="KW-0472">Membrane</keyword>
<reference evidence="2" key="1">
    <citation type="journal article" date="2020" name="Nature">
        <title>Giant virus diversity and host interactions through global metagenomics.</title>
        <authorList>
            <person name="Schulz F."/>
            <person name="Roux S."/>
            <person name="Paez-Espino D."/>
            <person name="Jungbluth S."/>
            <person name="Walsh D.A."/>
            <person name="Denef V.J."/>
            <person name="McMahon K.D."/>
            <person name="Konstantinidis K.T."/>
            <person name="Eloe-Fadrosh E.A."/>
            <person name="Kyrpides N.C."/>
            <person name="Woyke T."/>
        </authorList>
    </citation>
    <scope>NUCLEOTIDE SEQUENCE</scope>
    <source>
        <strain evidence="2">GVMAG-S-1021933-23</strain>
    </source>
</reference>
<protein>
    <submittedName>
        <fullName evidence="2">Uncharacterized protein</fullName>
    </submittedName>
</protein>
<keyword evidence="1" id="KW-0812">Transmembrane</keyword>
<name>A0A6C0AG84_9ZZZZ</name>
<accession>A0A6C0AG84</accession>
<proteinExistence type="predicted"/>